<protein>
    <recommendedName>
        <fullName evidence="3">Phage-Barnase-EndoU-ColicinE5/D-RelE like nuclease 3 domain-containing protein</fullName>
    </recommendedName>
</protein>
<accession>A0A7M1S4V9</accession>
<evidence type="ECO:0008006" key="3">
    <source>
        <dbReference type="Google" id="ProtNLM"/>
    </source>
</evidence>
<name>A0A7M1S4V9_9BACT</name>
<evidence type="ECO:0000313" key="2">
    <source>
        <dbReference type="Proteomes" id="UP000595074"/>
    </source>
</evidence>
<keyword evidence="2" id="KW-1185">Reference proteome</keyword>
<dbReference type="AlphaFoldDB" id="A0A7M1S4V9"/>
<dbReference type="RefSeq" id="WP_197548064.1">
    <property type="nucleotide sequence ID" value="NZ_CP063164.1"/>
</dbReference>
<gene>
    <name evidence="1" type="ORF">IMZ28_08030</name>
</gene>
<dbReference type="EMBL" id="CP063164">
    <property type="protein sequence ID" value="QOR61390.1"/>
    <property type="molecule type" value="Genomic_DNA"/>
</dbReference>
<evidence type="ECO:0000313" key="1">
    <source>
        <dbReference type="EMBL" id="QOR61390.1"/>
    </source>
</evidence>
<sequence>MGIPTKEEICAFVKHACSSNSNSELYLCTINSSTAQKIKQLIPMILTNYDVIITEEYVGHVRNGHKDDLEYICLIPEIISNFDRVSKSIEPNRRTKRTEIFVVFEKRYSDNTVKLVKLRDMRKKCLSLKTIFRKD</sequence>
<dbReference type="Proteomes" id="UP000595074">
    <property type="component" value="Chromosome"/>
</dbReference>
<reference evidence="1 2" key="1">
    <citation type="submission" date="2020-10" db="EMBL/GenBank/DDBJ databases">
        <title>The genome of sulfurovum sp.</title>
        <authorList>
            <person name="Xie S."/>
            <person name="Shao Z."/>
            <person name="Jiang L."/>
        </authorList>
    </citation>
    <scope>NUCLEOTIDE SEQUENCE [LARGE SCALE GENOMIC DNA]</scope>
    <source>
        <strain evidence="1 2">ST-419</strain>
    </source>
</reference>
<organism evidence="1 2">
    <name type="scientific">Sulfurovum indicum</name>
    <dbReference type="NCBI Taxonomy" id="2779528"/>
    <lineage>
        <taxon>Bacteria</taxon>
        <taxon>Pseudomonadati</taxon>
        <taxon>Campylobacterota</taxon>
        <taxon>Epsilonproteobacteria</taxon>
        <taxon>Campylobacterales</taxon>
        <taxon>Sulfurovaceae</taxon>
        <taxon>Sulfurovum</taxon>
    </lineage>
</organism>
<proteinExistence type="predicted"/>
<dbReference type="KEGG" id="sinu:IMZ28_08030"/>